<proteinExistence type="predicted"/>
<dbReference type="Proteomes" id="UP001629274">
    <property type="component" value="Unassembled WGS sequence"/>
</dbReference>
<evidence type="ECO:0000313" key="2">
    <source>
        <dbReference type="Proteomes" id="UP001629274"/>
    </source>
</evidence>
<organism evidence="1 2">
    <name type="scientific">Paraburkholderia phytofirmans</name>
    <dbReference type="NCBI Taxonomy" id="261302"/>
    <lineage>
        <taxon>Bacteria</taxon>
        <taxon>Pseudomonadati</taxon>
        <taxon>Pseudomonadota</taxon>
        <taxon>Betaproteobacteria</taxon>
        <taxon>Burkholderiales</taxon>
        <taxon>Burkholderiaceae</taxon>
        <taxon>Paraburkholderia</taxon>
    </lineage>
</organism>
<keyword evidence="2" id="KW-1185">Reference proteome</keyword>
<gene>
    <name evidence="1" type="ORF">PQR03_17240</name>
</gene>
<dbReference type="RefSeq" id="WP_408511400.1">
    <property type="nucleotide sequence ID" value="NZ_JAQQDR010000006.1"/>
</dbReference>
<dbReference type="EMBL" id="JAQQDR010000006">
    <property type="protein sequence ID" value="MFM0239873.1"/>
    <property type="molecule type" value="Genomic_DNA"/>
</dbReference>
<comment type="caution">
    <text evidence="1">The sequence shown here is derived from an EMBL/GenBank/DDBJ whole genome shotgun (WGS) entry which is preliminary data.</text>
</comment>
<evidence type="ECO:0000313" key="1">
    <source>
        <dbReference type="EMBL" id="MFM0239873.1"/>
    </source>
</evidence>
<reference evidence="1 2" key="1">
    <citation type="journal article" date="2024" name="Chem. Sci.">
        <title>Discovery of megapolipeptins by genome mining of a Burkholderiales bacteria collection.</title>
        <authorList>
            <person name="Paulo B.S."/>
            <person name="Recchia M.J.J."/>
            <person name="Lee S."/>
            <person name="Fergusson C.H."/>
            <person name="Romanowski S.B."/>
            <person name="Hernandez A."/>
            <person name="Krull N."/>
            <person name="Liu D.Y."/>
            <person name="Cavanagh H."/>
            <person name="Bos A."/>
            <person name="Gray C.A."/>
            <person name="Murphy B.T."/>
            <person name="Linington R.G."/>
            <person name="Eustaquio A.S."/>
        </authorList>
    </citation>
    <scope>NUCLEOTIDE SEQUENCE [LARGE SCALE GENOMIC DNA]</scope>
    <source>
        <strain evidence="1 2">RL17-351-BIE-A</strain>
    </source>
</reference>
<sequence>MEQPDKAARVRVAKINFCKRTRSSDFFVGECSNGVNPQRLERFDKFPNTSALRSFERNASLTVEVEGGTKTAPSKNLRAFNHSTPRHVEVGRKYFFGEISYGHGQFFERASPSQNHHPCRAVYIVLPVSRCSRATGRTSTAAVAGQPVLWDSLETPDWVAKLAP</sequence>
<accession>A0ABW9BJV6</accession>
<name>A0ABW9BJV6_9BURK</name>
<protein>
    <submittedName>
        <fullName evidence="1">Uncharacterized protein</fullName>
    </submittedName>
</protein>